<proteinExistence type="predicted"/>
<name>A0AAJ1MHE8_9SPIO</name>
<reference evidence="1 2" key="1">
    <citation type="submission" date="2022-12" db="EMBL/GenBank/DDBJ databases">
        <title>Metagenome assembled genome from gulf of manar.</title>
        <authorList>
            <person name="Kohli P."/>
            <person name="Pk S."/>
            <person name="Venkata Ramana C."/>
            <person name="Sasikala C."/>
        </authorList>
    </citation>
    <scope>NUCLEOTIDE SEQUENCE [LARGE SCALE GENOMIC DNA]</scope>
    <source>
        <strain evidence="1">JB008</strain>
    </source>
</reference>
<evidence type="ECO:0000313" key="1">
    <source>
        <dbReference type="EMBL" id="MDC7225213.1"/>
    </source>
</evidence>
<dbReference type="EMBL" id="JAQQAL010000003">
    <property type="protein sequence ID" value="MDC7225213.1"/>
    <property type="molecule type" value="Genomic_DNA"/>
</dbReference>
<dbReference type="AlphaFoldDB" id="A0AAJ1MHE8"/>
<gene>
    <name evidence="1" type="ORF">PQJ61_00450</name>
</gene>
<evidence type="ECO:0000313" key="2">
    <source>
        <dbReference type="Proteomes" id="UP001221217"/>
    </source>
</evidence>
<protein>
    <submittedName>
        <fullName evidence="1">Uncharacterized protein</fullName>
    </submittedName>
</protein>
<organism evidence="1 2">
    <name type="scientific">Candidatus Thalassospirochaeta sargassi</name>
    <dbReference type="NCBI Taxonomy" id="3119039"/>
    <lineage>
        <taxon>Bacteria</taxon>
        <taxon>Pseudomonadati</taxon>
        <taxon>Spirochaetota</taxon>
        <taxon>Spirochaetia</taxon>
        <taxon>Spirochaetales</taxon>
        <taxon>Spirochaetaceae</taxon>
        <taxon>Candidatus Thalassospirochaeta</taxon>
    </lineage>
</organism>
<accession>A0AAJ1MHE8</accession>
<sequence>MTFFQIDPSLNDTILHGTEPISIKIDLSYKADDIQTIDHNSIESAVFYSNYEQTGIITSTAEITFSKDHRVFSRTEITEIMILLSCGNNSTYLRRFTLYPDDSNLQEIKNGGSKIKYRLRLEDIPARIKRIESAKDWSTPQTIVDGTISDKEHPESSIFHLIVNKAGIESSDIESCSILLSTPYTVLDRDTWTDLSDLAKTFKANIEGGTDKKLILSDSRYQNESQAADEIPELNENICYQVDEESAGELQKNDIRLRWNKPERLEHQTIWKYDEQPVIYNSNLESSYPFSFAGEKRRIEQEPPVEAQYSALLNGNKLPVVYGDQVDNQTIVGTRMQNQNGAVSIDEYDVESHKDRALIKLSCSADDEIKNLNIDGRPIVMHQNCSCYKRDEDSIETHGLKVMNVTGRYFLDADWNGKPQYEDWVDSTLEALKTKRKRYTLYTQYCIFFIRTGALTYFKRLDGSRTLCKITNLEMNYTKEDGFEIKTELTEE</sequence>
<dbReference type="Proteomes" id="UP001221217">
    <property type="component" value="Unassembled WGS sequence"/>
</dbReference>
<comment type="caution">
    <text evidence="1">The sequence shown here is derived from an EMBL/GenBank/DDBJ whole genome shotgun (WGS) entry which is preliminary data.</text>
</comment>